<organism evidence="1">
    <name type="scientific">Candidatus Kentrum sp. LPFa</name>
    <dbReference type="NCBI Taxonomy" id="2126335"/>
    <lineage>
        <taxon>Bacteria</taxon>
        <taxon>Pseudomonadati</taxon>
        <taxon>Pseudomonadota</taxon>
        <taxon>Gammaproteobacteria</taxon>
        <taxon>Candidatus Kentrum</taxon>
    </lineage>
</organism>
<gene>
    <name evidence="1" type="ORF">BECKLPF1236B_GA0070989_13344</name>
</gene>
<dbReference type="EMBL" id="CAADFK010000334">
    <property type="protein sequence ID" value="VFK22946.1"/>
    <property type="molecule type" value="Genomic_DNA"/>
</dbReference>
<reference evidence="1" key="1">
    <citation type="submission" date="2019-02" db="EMBL/GenBank/DDBJ databases">
        <authorList>
            <person name="Gruber-Vodicka R. H."/>
            <person name="Seah K. B. B."/>
        </authorList>
    </citation>
    <scope>NUCLEOTIDE SEQUENCE</scope>
    <source>
        <strain evidence="1">BECK_S313</strain>
    </source>
</reference>
<accession>A0A450X0Y0</accession>
<proteinExistence type="predicted"/>
<name>A0A450X0Y0_9GAMM</name>
<evidence type="ECO:0000313" key="1">
    <source>
        <dbReference type="EMBL" id="VFK22946.1"/>
    </source>
</evidence>
<dbReference type="AlphaFoldDB" id="A0A450X0Y0"/>
<sequence>MAFAGIGLLCGIVSMKDEVLQELWEIKDELVRESGYDIEALFKTLRTIQAASTHPIVNLAVRKSTVEQAVGSGAEDRVNSDRA</sequence>
<protein>
    <submittedName>
        <fullName evidence="1">Uncharacterized protein</fullName>
    </submittedName>
</protein>